<evidence type="ECO:0000256" key="4">
    <source>
        <dbReference type="ARBA" id="ARBA00023155"/>
    </source>
</evidence>
<evidence type="ECO:0000256" key="7">
    <source>
        <dbReference type="RuleBase" id="RU000682"/>
    </source>
</evidence>
<dbReference type="Gene3D" id="1.10.10.60">
    <property type="entry name" value="Homeodomain-like"/>
    <property type="match status" value="1"/>
</dbReference>
<dbReference type="Proteomes" id="UP000295252">
    <property type="component" value="Chromosome VIII"/>
</dbReference>
<dbReference type="InterPro" id="IPR009057">
    <property type="entry name" value="Homeodomain-like_sf"/>
</dbReference>
<feature type="region of interest" description="Disordered" evidence="9">
    <location>
        <begin position="1"/>
        <end position="61"/>
    </location>
</feature>
<dbReference type="SMART" id="SM00389">
    <property type="entry name" value="HOX"/>
    <property type="match status" value="1"/>
</dbReference>
<keyword evidence="4 6" id="KW-0371">Homeobox</keyword>
<evidence type="ECO:0000256" key="9">
    <source>
        <dbReference type="SAM" id="MobiDB-lite"/>
    </source>
</evidence>
<reference evidence="12" key="1">
    <citation type="journal article" date="2014" name="Science">
        <title>The coffee genome provides insight into the convergent evolution of caffeine biosynthesis.</title>
        <authorList>
            <person name="Denoeud F."/>
            <person name="Carretero-Paulet L."/>
            <person name="Dereeper A."/>
            <person name="Droc G."/>
            <person name="Guyot R."/>
            <person name="Pietrella M."/>
            <person name="Zheng C."/>
            <person name="Alberti A."/>
            <person name="Anthony F."/>
            <person name="Aprea G."/>
            <person name="Aury J.M."/>
            <person name="Bento P."/>
            <person name="Bernard M."/>
            <person name="Bocs S."/>
            <person name="Campa C."/>
            <person name="Cenci A."/>
            <person name="Combes M.C."/>
            <person name="Crouzillat D."/>
            <person name="Da Silva C."/>
            <person name="Daddiego L."/>
            <person name="De Bellis F."/>
            <person name="Dussert S."/>
            <person name="Garsmeur O."/>
            <person name="Gayraud T."/>
            <person name="Guignon V."/>
            <person name="Jahn K."/>
            <person name="Jamilloux V."/>
            <person name="Joet T."/>
            <person name="Labadie K."/>
            <person name="Lan T."/>
            <person name="Leclercq J."/>
            <person name="Lepelley M."/>
            <person name="Leroy T."/>
            <person name="Li L.T."/>
            <person name="Librado P."/>
            <person name="Lopez L."/>
            <person name="Munoz A."/>
            <person name="Noel B."/>
            <person name="Pallavicini A."/>
            <person name="Perrotta G."/>
            <person name="Poncet V."/>
            <person name="Pot D."/>
            <person name="Priyono X."/>
            <person name="Rigoreau M."/>
            <person name="Rouard M."/>
            <person name="Rozas J."/>
            <person name="Tranchant-Dubreuil C."/>
            <person name="VanBuren R."/>
            <person name="Zhang Q."/>
            <person name="Andrade A.C."/>
            <person name="Argout X."/>
            <person name="Bertrand B."/>
            <person name="de Kochko A."/>
            <person name="Graziosi G."/>
            <person name="Henry R.J."/>
            <person name="Jayarama X."/>
            <person name="Ming R."/>
            <person name="Nagai C."/>
            <person name="Rounsley S."/>
            <person name="Sankoff D."/>
            <person name="Giuliano G."/>
            <person name="Albert V.A."/>
            <person name="Wincker P."/>
            <person name="Lashermes P."/>
        </authorList>
    </citation>
    <scope>NUCLEOTIDE SEQUENCE [LARGE SCALE GENOMIC DNA]</scope>
    <source>
        <strain evidence="12">cv. DH200-94</strain>
    </source>
</reference>
<accession>A0A068U375</accession>
<dbReference type="GO" id="GO:0003677">
    <property type="term" value="F:DNA binding"/>
    <property type="evidence" value="ECO:0007669"/>
    <property type="project" value="UniProtKB-UniRule"/>
</dbReference>
<dbReference type="Gramene" id="CDP03015">
    <property type="protein sequence ID" value="CDP03015"/>
    <property type="gene ID" value="GSCOC_T00041480001"/>
</dbReference>
<dbReference type="EMBL" id="HG739093">
    <property type="protein sequence ID" value="CDP03015.1"/>
    <property type="molecule type" value="Genomic_DNA"/>
</dbReference>
<keyword evidence="8" id="KW-0175">Coiled coil</keyword>
<proteinExistence type="predicted"/>
<organism evidence="11 12">
    <name type="scientific">Coffea canephora</name>
    <name type="common">Robusta coffee</name>
    <dbReference type="NCBI Taxonomy" id="49390"/>
    <lineage>
        <taxon>Eukaryota</taxon>
        <taxon>Viridiplantae</taxon>
        <taxon>Streptophyta</taxon>
        <taxon>Embryophyta</taxon>
        <taxon>Tracheophyta</taxon>
        <taxon>Spermatophyta</taxon>
        <taxon>Magnoliopsida</taxon>
        <taxon>eudicotyledons</taxon>
        <taxon>Gunneridae</taxon>
        <taxon>Pentapetalae</taxon>
        <taxon>asterids</taxon>
        <taxon>lamiids</taxon>
        <taxon>Gentianales</taxon>
        <taxon>Rubiaceae</taxon>
        <taxon>Ixoroideae</taxon>
        <taxon>Gardenieae complex</taxon>
        <taxon>Bertiereae - Coffeeae clade</taxon>
        <taxon>Coffeeae</taxon>
        <taxon>Coffea</taxon>
    </lineage>
</organism>
<evidence type="ECO:0000313" key="11">
    <source>
        <dbReference type="EMBL" id="CDP03015.1"/>
    </source>
</evidence>
<sequence>MEARENSNTQLPLALGPRKNTKRGPRKNTKRVLSLELSLGAQQVQGRGSSDENAKKSRLSKEQAAVLEANFNDHPNPDTALKNELADRLGLFPRQVDIWFQNRRARTKSKKNVSECERLKQVCKNLIEENLKLSEEIEKQKALATGDQKGAFYAYGLSGYVLVCPVCHQQYLIGSCGAM</sequence>
<keyword evidence="5" id="KW-0804">Transcription</keyword>
<feature type="DNA-binding region" description="Homeobox" evidence="6">
    <location>
        <begin position="52"/>
        <end position="111"/>
    </location>
</feature>
<keyword evidence="3 6" id="KW-0238">DNA-binding</keyword>
<name>A0A068U375_COFCA</name>
<feature type="coiled-coil region" evidence="8">
    <location>
        <begin position="116"/>
        <end position="143"/>
    </location>
</feature>
<dbReference type="PROSITE" id="PS50071">
    <property type="entry name" value="HOMEOBOX_2"/>
    <property type="match status" value="1"/>
</dbReference>
<dbReference type="SUPFAM" id="SSF46689">
    <property type="entry name" value="Homeodomain-like"/>
    <property type="match status" value="1"/>
</dbReference>
<protein>
    <recommendedName>
        <fullName evidence="10">Homeobox domain-containing protein</fullName>
    </recommendedName>
</protein>
<dbReference type="InterPro" id="IPR000047">
    <property type="entry name" value="HTH_motif"/>
</dbReference>
<evidence type="ECO:0000256" key="8">
    <source>
        <dbReference type="SAM" id="Coils"/>
    </source>
</evidence>
<evidence type="ECO:0000256" key="2">
    <source>
        <dbReference type="ARBA" id="ARBA00023015"/>
    </source>
</evidence>
<dbReference type="Pfam" id="PF00046">
    <property type="entry name" value="Homeodomain"/>
    <property type="match status" value="1"/>
</dbReference>
<dbReference type="InParanoid" id="A0A068U375"/>
<dbReference type="OrthoDB" id="6159439at2759"/>
<dbReference type="InterPro" id="IPR001356">
    <property type="entry name" value="HD"/>
</dbReference>
<feature type="compositionally biased region" description="Basic and acidic residues" evidence="9">
    <location>
        <begin position="49"/>
        <end position="61"/>
    </location>
</feature>
<evidence type="ECO:0000256" key="6">
    <source>
        <dbReference type="PROSITE-ProRule" id="PRU00108"/>
    </source>
</evidence>
<keyword evidence="6 7" id="KW-0539">Nucleus</keyword>
<dbReference type="AlphaFoldDB" id="A0A068U375"/>
<evidence type="ECO:0000256" key="3">
    <source>
        <dbReference type="ARBA" id="ARBA00023125"/>
    </source>
</evidence>
<evidence type="ECO:0000256" key="1">
    <source>
        <dbReference type="ARBA" id="ARBA00004123"/>
    </source>
</evidence>
<dbReference type="PhylomeDB" id="A0A068U375"/>
<keyword evidence="12" id="KW-1185">Reference proteome</keyword>
<dbReference type="InterPro" id="IPR050762">
    <property type="entry name" value="HD-ZIP_Homeobox_LZ_Class_II"/>
</dbReference>
<dbReference type="PANTHER" id="PTHR45714:SF34">
    <property type="entry name" value="HOMEOBOX-LEUCINE ZIPPER PROTEIN HAT9"/>
    <property type="match status" value="1"/>
</dbReference>
<dbReference type="GO" id="GO:0005634">
    <property type="term" value="C:nucleus"/>
    <property type="evidence" value="ECO:0007669"/>
    <property type="project" value="UniProtKB-SubCell"/>
</dbReference>
<feature type="compositionally biased region" description="Basic residues" evidence="9">
    <location>
        <begin position="19"/>
        <end position="30"/>
    </location>
</feature>
<gene>
    <name evidence="11" type="ORF">GSCOC_T00041480001</name>
</gene>
<dbReference type="PRINTS" id="PR00031">
    <property type="entry name" value="HTHREPRESSR"/>
</dbReference>
<comment type="subcellular location">
    <subcellularLocation>
        <location evidence="1 6 7">Nucleus</location>
    </subcellularLocation>
</comment>
<dbReference type="PANTHER" id="PTHR45714">
    <property type="entry name" value="HOMEOBOX-LEUCINE ZIPPER PROTEIN HAT14"/>
    <property type="match status" value="1"/>
</dbReference>
<feature type="compositionally biased region" description="Polar residues" evidence="9">
    <location>
        <begin position="1"/>
        <end position="11"/>
    </location>
</feature>
<evidence type="ECO:0000313" key="12">
    <source>
        <dbReference type="Proteomes" id="UP000295252"/>
    </source>
</evidence>
<evidence type="ECO:0000256" key="5">
    <source>
        <dbReference type="ARBA" id="ARBA00023163"/>
    </source>
</evidence>
<dbReference type="CDD" id="cd00086">
    <property type="entry name" value="homeodomain"/>
    <property type="match status" value="1"/>
</dbReference>
<feature type="domain" description="Homeobox" evidence="10">
    <location>
        <begin position="50"/>
        <end position="110"/>
    </location>
</feature>
<evidence type="ECO:0000259" key="10">
    <source>
        <dbReference type="PROSITE" id="PS50071"/>
    </source>
</evidence>
<keyword evidence="2" id="KW-0805">Transcription regulation</keyword>